<dbReference type="InterPro" id="IPR037185">
    <property type="entry name" value="EmrE-like"/>
</dbReference>
<dbReference type="Proteomes" id="UP001596113">
    <property type="component" value="Unassembled WGS sequence"/>
</dbReference>
<dbReference type="PANTHER" id="PTHR32322">
    <property type="entry name" value="INNER MEMBRANE TRANSPORTER"/>
    <property type="match status" value="1"/>
</dbReference>
<keyword evidence="10" id="KW-1185">Reference proteome</keyword>
<keyword evidence="6 7" id="KW-0472">Membrane</keyword>
<name>A0ABW0HSE2_9BACL</name>
<evidence type="ECO:0000256" key="3">
    <source>
        <dbReference type="ARBA" id="ARBA00022475"/>
    </source>
</evidence>
<evidence type="ECO:0000256" key="5">
    <source>
        <dbReference type="ARBA" id="ARBA00022989"/>
    </source>
</evidence>
<proteinExistence type="inferred from homology"/>
<feature type="transmembrane region" description="Helical" evidence="7">
    <location>
        <begin position="7"/>
        <end position="29"/>
    </location>
</feature>
<dbReference type="SUPFAM" id="SSF103481">
    <property type="entry name" value="Multidrug resistance efflux transporter EmrE"/>
    <property type="match status" value="2"/>
</dbReference>
<accession>A0ABW0HSE2</accession>
<feature type="transmembrane region" description="Helical" evidence="7">
    <location>
        <begin position="125"/>
        <end position="142"/>
    </location>
</feature>
<feature type="transmembrane region" description="Helical" evidence="7">
    <location>
        <begin position="148"/>
        <end position="173"/>
    </location>
</feature>
<dbReference type="RefSeq" id="WP_378132569.1">
    <property type="nucleotide sequence ID" value="NZ_JBHSMI010000023.1"/>
</dbReference>
<feature type="domain" description="EamA" evidence="8">
    <location>
        <begin position="8"/>
        <end position="141"/>
    </location>
</feature>
<feature type="transmembrane region" description="Helical" evidence="7">
    <location>
        <begin position="72"/>
        <end position="89"/>
    </location>
</feature>
<sequence>MRKSSLTLAYFLAVINASFIGFSFLMSKIAIDNAHPLDTLAFRFAASFTAMSIPVAFGWIKLNYRGKPFGRLILLSTLYPLGFFTLQAYGLQHATSAEGGILYAFTPAMTTILASFFLKERTSALQKLSILLSAFGVVFIFVMKDGGIAWSSMVGISLLLMTCVAFAGYSVFARSLTKQFTPVEITYLILGVGFVSFMAASFTRHAASGTLTKFAAPLANSSFVLAILFLGVLATLTSALTSNYLLSKMEASKASVFNNLSTIVSIAAGAMFLEEKVTIYHLIGSVLIVAGVIGTQRLGHANLRKSGAPVKHERRTLPG</sequence>
<dbReference type="Gene3D" id="1.10.3730.20">
    <property type="match status" value="1"/>
</dbReference>
<feature type="domain" description="EamA" evidence="8">
    <location>
        <begin position="154"/>
        <end position="294"/>
    </location>
</feature>
<comment type="subcellular location">
    <subcellularLocation>
        <location evidence="1">Cell membrane</location>
        <topology evidence="1">Multi-pass membrane protein</topology>
    </subcellularLocation>
</comment>
<dbReference type="EMBL" id="JBHSMI010000023">
    <property type="protein sequence ID" value="MFC5403323.1"/>
    <property type="molecule type" value="Genomic_DNA"/>
</dbReference>
<comment type="similarity">
    <text evidence="2">Belongs to the EamA transporter family.</text>
</comment>
<organism evidence="9 10">
    <name type="scientific">Cohnella soli</name>
    <dbReference type="NCBI Taxonomy" id="425005"/>
    <lineage>
        <taxon>Bacteria</taxon>
        <taxon>Bacillati</taxon>
        <taxon>Bacillota</taxon>
        <taxon>Bacilli</taxon>
        <taxon>Bacillales</taxon>
        <taxon>Paenibacillaceae</taxon>
        <taxon>Cohnella</taxon>
    </lineage>
</organism>
<protein>
    <submittedName>
        <fullName evidence="9">DMT family transporter</fullName>
    </submittedName>
</protein>
<evidence type="ECO:0000259" key="8">
    <source>
        <dbReference type="Pfam" id="PF00892"/>
    </source>
</evidence>
<comment type="caution">
    <text evidence="9">The sequence shown here is derived from an EMBL/GenBank/DDBJ whole genome shotgun (WGS) entry which is preliminary data.</text>
</comment>
<dbReference type="Pfam" id="PF00892">
    <property type="entry name" value="EamA"/>
    <property type="match status" value="2"/>
</dbReference>
<evidence type="ECO:0000313" key="9">
    <source>
        <dbReference type="EMBL" id="MFC5403323.1"/>
    </source>
</evidence>
<feature type="transmembrane region" description="Helical" evidence="7">
    <location>
        <begin position="101"/>
        <end position="118"/>
    </location>
</feature>
<gene>
    <name evidence="9" type="ORF">ACFPOF_11335</name>
</gene>
<evidence type="ECO:0000256" key="4">
    <source>
        <dbReference type="ARBA" id="ARBA00022692"/>
    </source>
</evidence>
<feature type="transmembrane region" description="Helical" evidence="7">
    <location>
        <begin position="41"/>
        <end position="60"/>
    </location>
</feature>
<feature type="transmembrane region" description="Helical" evidence="7">
    <location>
        <begin position="279"/>
        <end position="295"/>
    </location>
</feature>
<evidence type="ECO:0000256" key="7">
    <source>
        <dbReference type="SAM" id="Phobius"/>
    </source>
</evidence>
<evidence type="ECO:0000313" key="10">
    <source>
        <dbReference type="Proteomes" id="UP001596113"/>
    </source>
</evidence>
<evidence type="ECO:0000256" key="6">
    <source>
        <dbReference type="ARBA" id="ARBA00023136"/>
    </source>
</evidence>
<dbReference type="PANTHER" id="PTHR32322:SF18">
    <property type="entry name" value="S-ADENOSYLMETHIONINE_S-ADENOSYLHOMOCYSTEINE TRANSPORTER"/>
    <property type="match status" value="1"/>
</dbReference>
<evidence type="ECO:0000256" key="1">
    <source>
        <dbReference type="ARBA" id="ARBA00004651"/>
    </source>
</evidence>
<feature type="transmembrane region" description="Helical" evidence="7">
    <location>
        <begin position="185"/>
        <end position="203"/>
    </location>
</feature>
<keyword evidence="5 7" id="KW-1133">Transmembrane helix</keyword>
<keyword evidence="3" id="KW-1003">Cell membrane</keyword>
<keyword evidence="4 7" id="KW-0812">Transmembrane</keyword>
<feature type="transmembrane region" description="Helical" evidence="7">
    <location>
        <begin position="223"/>
        <end position="244"/>
    </location>
</feature>
<reference evidence="10" key="1">
    <citation type="journal article" date="2019" name="Int. J. Syst. Evol. Microbiol.">
        <title>The Global Catalogue of Microorganisms (GCM) 10K type strain sequencing project: providing services to taxonomists for standard genome sequencing and annotation.</title>
        <authorList>
            <consortium name="The Broad Institute Genomics Platform"/>
            <consortium name="The Broad Institute Genome Sequencing Center for Infectious Disease"/>
            <person name="Wu L."/>
            <person name="Ma J."/>
        </authorList>
    </citation>
    <scope>NUCLEOTIDE SEQUENCE [LARGE SCALE GENOMIC DNA]</scope>
    <source>
        <strain evidence="10">CGMCC 1.18575</strain>
    </source>
</reference>
<dbReference type="InterPro" id="IPR000620">
    <property type="entry name" value="EamA_dom"/>
</dbReference>
<feature type="transmembrane region" description="Helical" evidence="7">
    <location>
        <begin position="256"/>
        <end position="273"/>
    </location>
</feature>
<dbReference type="InterPro" id="IPR050638">
    <property type="entry name" value="AA-Vitamin_Transporters"/>
</dbReference>
<evidence type="ECO:0000256" key="2">
    <source>
        <dbReference type="ARBA" id="ARBA00007362"/>
    </source>
</evidence>